<evidence type="ECO:0008006" key="11">
    <source>
        <dbReference type="Google" id="ProtNLM"/>
    </source>
</evidence>
<evidence type="ECO:0000256" key="4">
    <source>
        <dbReference type="ARBA" id="ARBA00022840"/>
    </source>
</evidence>
<proteinExistence type="predicted"/>
<dbReference type="HOGENOM" id="CLU_023842_1_1_9"/>
<dbReference type="STRING" id="1246626.BleG1_0097"/>
<feature type="domain" description="Helicase HerA central" evidence="7">
    <location>
        <begin position="132"/>
        <end position="342"/>
    </location>
</feature>
<keyword evidence="1" id="KW-0547">Nucleotide-binding</keyword>
<dbReference type="Pfam" id="PF01935">
    <property type="entry name" value="DUF87"/>
    <property type="match status" value="1"/>
</dbReference>
<dbReference type="GO" id="GO:0003677">
    <property type="term" value="F:DNA binding"/>
    <property type="evidence" value="ECO:0007669"/>
    <property type="project" value="UniProtKB-KW"/>
</dbReference>
<dbReference type="Proteomes" id="UP000027142">
    <property type="component" value="Chromosome"/>
</dbReference>
<keyword evidence="10" id="KW-1185">Reference proteome</keyword>
<accession>A0A060LRC3</accession>
<keyword evidence="5" id="KW-0238">DNA-binding</keyword>
<reference evidence="9 10" key="1">
    <citation type="journal article" date="2014" name="Gene">
        <title>A comparative genomic analysis of the alkalitolerant soil bacterium Bacillus lehensis G1.</title>
        <authorList>
            <person name="Noor Y.M."/>
            <person name="Samsulrizal N.H."/>
            <person name="Jema'on N.A."/>
            <person name="Low K.O."/>
            <person name="Ramli A.N."/>
            <person name="Alias N.I."/>
            <person name="Damis S.I."/>
            <person name="Fuzi S.F."/>
            <person name="Isa M.N."/>
            <person name="Murad A.M."/>
            <person name="Raih M.F."/>
            <person name="Bakar F.D."/>
            <person name="Najimudin N."/>
            <person name="Mahadi N.M."/>
            <person name="Illias R.M."/>
        </authorList>
    </citation>
    <scope>NUCLEOTIDE SEQUENCE [LARGE SCALE GENOMIC DNA]</scope>
    <source>
        <strain evidence="9 10">G1</strain>
    </source>
</reference>
<evidence type="ECO:0000256" key="2">
    <source>
        <dbReference type="ARBA" id="ARBA00022801"/>
    </source>
</evidence>
<dbReference type="PANTHER" id="PTHR42957:SF1">
    <property type="entry name" value="HELICASE MJ1565-RELATED"/>
    <property type="match status" value="1"/>
</dbReference>
<evidence type="ECO:0000256" key="3">
    <source>
        <dbReference type="ARBA" id="ARBA00022806"/>
    </source>
</evidence>
<keyword evidence="6" id="KW-0413">Isomerase</keyword>
<dbReference type="SUPFAM" id="SSF52540">
    <property type="entry name" value="P-loop containing nucleoside triphosphate hydrolases"/>
    <property type="match status" value="1"/>
</dbReference>
<dbReference type="InterPro" id="IPR008571">
    <property type="entry name" value="HerA-like"/>
</dbReference>
<keyword evidence="4" id="KW-0067">ATP-binding</keyword>
<dbReference type="GO" id="GO:0016787">
    <property type="term" value="F:hydrolase activity"/>
    <property type="evidence" value="ECO:0007669"/>
    <property type="project" value="UniProtKB-KW"/>
</dbReference>
<dbReference type="PANTHER" id="PTHR42957">
    <property type="entry name" value="HELICASE MJ1565-RELATED"/>
    <property type="match status" value="1"/>
</dbReference>
<gene>
    <name evidence="9" type="ORF">BleG1_0097</name>
</gene>
<dbReference type="Gene3D" id="3.40.50.300">
    <property type="entry name" value="P-loop containing nucleotide triphosphate hydrolases"/>
    <property type="match status" value="2"/>
</dbReference>
<dbReference type="PATRIC" id="fig|1246626.3.peg.90"/>
<keyword evidence="3" id="KW-0347">Helicase</keyword>
<evidence type="ECO:0000313" key="10">
    <source>
        <dbReference type="Proteomes" id="UP000027142"/>
    </source>
</evidence>
<feature type="domain" description="Helicase HerA-like C-terminal" evidence="8">
    <location>
        <begin position="456"/>
        <end position="533"/>
    </location>
</feature>
<dbReference type="AlphaFoldDB" id="A0A060LRC3"/>
<dbReference type="InterPro" id="IPR002789">
    <property type="entry name" value="HerA_central"/>
</dbReference>
<dbReference type="GO" id="GO:0004386">
    <property type="term" value="F:helicase activity"/>
    <property type="evidence" value="ECO:0007669"/>
    <property type="project" value="UniProtKB-KW"/>
</dbReference>
<evidence type="ECO:0000256" key="5">
    <source>
        <dbReference type="ARBA" id="ARBA00023125"/>
    </source>
</evidence>
<evidence type="ECO:0000313" key="9">
    <source>
        <dbReference type="EMBL" id="AIC92712.1"/>
    </source>
</evidence>
<dbReference type="Pfam" id="PF05872">
    <property type="entry name" value="HerA_C"/>
    <property type="match status" value="1"/>
</dbReference>
<sequence>MKNSIGVVSKVFFNKIVIEVPDTNKTSYNYKGDLYTFNGINSYLTINKSHTEKYIYQVISLYEQEKPFNLEEISKFSGKAYVEAIPIGEIYKGSFEYGLSKFPIIGSGVFLTSYDDINNILSKKSNEEVTISLGTLANQNNYIPKLSVNDLLSHHMSILGNTGSGKSTTIRKIFNELLELKNREDLHVNDMNFLIFDVHDEYDNFPNSYMELINMNEISIPLETLTIDDWITLVQPSSAVQLPVLLSGLNLASLLNTDKVSIKSLKSFYAIEMYHSVQTEVVGKRTKIINLIKDLDIRNINNHIKNYTSFGNFKGNGEEEFLDDLKLFFEEESECEYKNFSKKLEKLAEQDTCVIKNLKDLKIGIELVLLSEEVKGNSQIRSYCSTLMTRIDSLLAVYSKGLFDSDQKKLSNFKKILEMSKALTVLKCSSIEDDDLLFIASYLLRVTFINQKKHKQQGNNVKSIYHFVFDEAHKYINDYSKMVNNSTNKMFEQIAKEGRKFGVFMVIASQRPSELSKTVLSQCNNFILHRIRNDIDTDQIRRSIPYITESQIMRLSYLRSGSVLLVGEAYSVPMELMIDGHKLGEVSKTQLPTDIWAAGKKEPYNY</sequence>
<dbReference type="KEGG" id="ble:BleG1_0097"/>
<evidence type="ECO:0000256" key="6">
    <source>
        <dbReference type="ARBA" id="ARBA00023235"/>
    </source>
</evidence>
<name>A0A060LRC3_9BACI</name>
<evidence type="ECO:0000259" key="8">
    <source>
        <dbReference type="Pfam" id="PF05872"/>
    </source>
</evidence>
<organism evidence="9 10">
    <name type="scientific">Shouchella lehensis G1</name>
    <dbReference type="NCBI Taxonomy" id="1246626"/>
    <lineage>
        <taxon>Bacteria</taxon>
        <taxon>Bacillati</taxon>
        <taxon>Bacillota</taxon>
        <taxon>Bacilli</taxon>
        <taxon>Bacillales</taxon>
        <taxon>Bacillaceae</taxon>
        <taxon>Shouchella</taxon>
    </lineage>
</organism>
<dbReference type="RefSeq" id="WP_038475879.1">
    <property type="nucleotide sequence ID" value="NZ_CP003923.1"/>
</dbReference>
<keyword evidence="2" id="KW-0378">Hydrolase</keyword>
<dbReference type="InterPro" id="IPR033186">
    <property type="entry name" value="HerA_C"/>
</dbReference>
<dbReference type="EMBL" id="CP003923">
    <property type="protein sequence ID" value="AIC92712.1"/>
    <property type="molecule type" value="Genomic_DNA"/>
</dbReference>
<dbReference type="InterPro" id="IPR027417">
    <property type="entry name" value="P-loop_NTPase"/>
</dbReference>
<evidence type="ECO:0000256" key="1">
    <source>
        <dbReference type="ARBA" id="ARBA00022741"/>
    </source>
</evidence>
<evidence type="ECO:0000259" key="7">
    <source>
        <dbReference type="Pfam" id="PF01935"/>
    </source>
</evidence>
<dbReference type="GO" id="GO:0005524">
    <property type="term" value="F:ATP binding"/>
    <property type="evidence" value="ECO:0007669"/>
    <property type="project" value="UniProtKB-KW"/>
</dbReference>
<dbReference type="eggNOG" id="COG0433">
    <property type="taxonomic scope" value="Bacteria"/>
</dbReference>
<dbReference type="OrthoDB" id="9806951at2"/>
<protein>
    <recommendedName>
        <fullName evidence="11">Helicase HerA central domain-containing protein</fullName>
    </recommendedName>
</protein>